<dbReference type="InterPro" id="IPR004570">
    <property type="entry name" value="Phosphatidylglycerol_P_synth"/>
</dbReference>
<evidence type="ECO:0000313" key="13">
    <source>
        <dbReference type="EMBL" id="RRJ86252.1"/>
    </source>
</evidence>
<evidence type="ECO:0000256" key="10">
    <source>
        <dbReference type="ARBA" id="ARBA00023264"/>
    </source>
</evidence>
<feature type="transmembrane region" description="Helical" evidence="12">
    <location>
        <begin position="137"/>
        <end position="155"/>
    </location>
</feature>
<dbReference type="PANTHER" id="PTHR14269">
    <property type="entry name" value="CDP-DIACYLGLYCEROL--GLYCEROL-3-PHOSPHATE 3-PHOSPHATIDYLTRANSFERASE-RELATED"/>
    <property type="match status" value="1"/>
</dbReference>
<dbReference type="Pfam" id="PF01066">
    <property type="entry name" value="CDP-OH_P_transf"/>
    <property type="match status" value="1"/>
</dbReference>
<accession>A0A3P3VTW0</accession>
<evidence type="ECO:0000256" key="6">
    <source>
        <dbReference type="ARBA" id="ARBA00022989"/>
    </source>
</evidence>
<evidence type="ECO:0000256" key="9">
    <source>
        <dbReference type="ARBA" id="ARBA00023209"/>
    </source>
</evidence>
<evidence type="ECO:0000313" key="14">
    <source>
        <dbReference type="Proteomes" id="UP000274391"/>
    </source>
</evidence>
<evidence type="ECO:0000256" key="7">
    <source>
        <dbReference type="ARBA" id="ARBA00023098"/>
    </source>
</evidence>
<evidence type="ECO:0000256" key="4">
    <source>
        <dbReference type="ARBA" id="ARBA00022679"/>
    </source>
</evidence>
<evidence type="ECO:0000256" key="1">
    <source>
        <dbReference type="ARBA" id="ARBA00004141"/>
    </source>
</evidence>
<dbReference type="GO" id="GO:0008444">
    <property type="term" value="F:CDP-diacylglycerol-glycerol-3-phosphate 3-phosphatidyltransferase activity"/>
    <property type="evidence" value="ECO:0007669"/>
    <property type="project" value="InterPro"/>
</dbReference>
<feature type="transmembrane region" description="Helical" evidence="12">
    <location>
        <begin position="167"/>
        <end position="188"/>
    </location>
</feature>
<dbReference type="Proteomes" id="UP000274391">
    <property type="component" value="Unassembled WGS sequence"/>
</dbReference>
<comment type="caution">
    <text evidence="13">The sequence shown here is derived from an EMBL/GenBank/DDBJ whole genome shotgun (WGS) entry which is preliminary data.</text>
</comment>
<dbReference type="InterPro" id="IPR050324">
    <property type="entry name" value="CDP-alcohol_PTase-I"/>
</dbReference>
<dbReference type="PROSITE" id="PS00379">
    <property type="entry name" value="CDP_ALCOHOL_P_TRANSF"/>
    <property type="match status" value="1"/>
</dbReference>
<keyword evidence="8 12" id="KW-0472">Membrane</keyword>
<feature type="transmembrane region" description="Helical" evidence="12">
    <location>
        <begin position="23"/>
        <end position="41"/>
    </location>
</feature>
<dbReference type="PANTHER" id="PTHR14269:SF62">
    <property type="entry name" value="CDP-DIACYLGLYCEROL--GLYCEROL-3-PHOSPHATE 3-PHOSPHATIDYLTRANSFERASE 1, CHLOROPLASTIC"/>
    <property type="match status" value="1"/>
</dbReference>
<keyword evidence="9" id="KW-0594">Phospholipid biosynthesis</keyword>
<keyword evidence="10" id="KW-1208">Phospholipid metabolism</keyword>
<sequence>MTDDANDTAAAPLPMRWRTVPNLVSLLRLVVFIPLTIWLIAQPDQQLLATVSLVLFGATDWIDGFLARRLNQASRVGEVLDPIADRIGVIAIAIALTLTGIMPAYIVLVIAITDLALGIIGLLRLERVRDGHVLGIGKVRTALIMVGMPLILLSAAPEVATEPMRTIALVVLAIGTGLHLLTTVLYGYRYLAPRHAPGVARLDRGSHLFASRKRR</sequence>
<dbReference type="OrthoDB" id="9796672at2"/>
<dbReference type="InterPro" id="IPR048254">
    <property type="entry name" value="CDP_ALCOHOL_P_TRANSF_CS"/>
</dbReference>
<keyword evidence="5 12" id="KW-0812">Transmembrane</keyword>
<gene>
    <name evidence="13" type="ORF">EG850_09100</name>
</gene>
<dbReference type="PIRSF" id="PIRSF000847">
    <property type="entry name" value="Phos_ph_gly_syn"/>
    <property type="match status" value="1"/>
</dbReference>
<keyword evidence="14" id="KW-1185">Reference proteome</keyword>
<dbReference type="GO" id="GO:0046474">
    <property type="term" value="P:glycerophospholipid biosynthetic process"/>
    <property type="evidence" value="ECO:0007669"/>
    <property type="project" value="TreeGrafter"/>
</dbReference>
<reference evidence="13 14" key="1">
    <citation type="submission" date="2018-11" db="EMBL/GenBank/DDBJ databases">
        <title>YIM 102482-1 draft genome.</title>
        <authorList>
            <person name="Li G."/>
            <person name="Jiang Y."/>
        </authorList>
    </citation>
    <scope>NUCLEOTIDE SEQUENCE [LARGE SCALE GENOMIC DNA]</scope>
    <source>
        <strain evidence="13 14">YIM 102482-1</strain>
    </source>
</reference>
<evidence type="ECO:0000256" key="5">
    <source>
        <dbReference type="ARBA" id="ARBA00022692"/>
    </source>
</evidence>
<dbReference type="InterPro" id="IPR000462">
    <property type="entry name" value="CDP-OH_P_trans"/>
</dbReference>
<dbReference type="UniPathway" id="UPA00085"/>
<evidence type="ECO:0000256" key="12">
    <source>
        <dbReference type="SAM" id="Phobius"/>
    </source>
</evidence>
<dbReference type="RefSeq" id="WP_124972730.1">
    <property type="nucleotide sequence ID" value="NZ_RQVS01000010.1"/>
</dbReference>
<keyword evidence="6 12" id="KW-1133">Transmembrane helix</keyword>
<dbReference type="AlphaFoldDB" id="A0A3P3VTW0"/>
<comment type="similarity">
    <text evidence="2 11">Belongs to the CDP-alcohol phosphatidyltransferase class-I family.</text>
</comment>
<organism evidence="13 14">
    <name type="scientific">Gulosibacter macacae</name>
    <dbReference type="NCBI Taxonomy" id="2488791"/>
    <lineage>
        <taxon>Bacteria</taxon>
        <taxon>Bacillati</taxon>
        <taxon>Actinomycetota</taxon>
        <taxon>Actinomycetes</taxon>
        <taxon>Micrococcales</taxon>
        <taxon>Microbacteriaceae</taxon>
        <taxon>Gulosibacter</taxon>
    </lineage>
</organism>
<evidence type="ECO:0000256" key="2">
    <source>
        <dbReference type="ARBA" id="ARBA00010441"/>
    </source>
</evidence>
<dbReference type="EMBL" id="RQVS01000010">
    <property type="protein sequence ID" value="RRJ86252.1"/>
    <property type="molecule type" value="Genomic_DNA"/>
</dbReference>
<dbReference type="GO" id="GO:0016020">
    <property type="term" value="C:membrane"/>
    <property type="evidence" value="ECO:0007669"/>
    <property type="project" value="UniProtKB-SubCell"/>
</dbReference>
<dbReference type="InterPro" id="IPR043130">
    <property type="entry name" value="CDP-OH_PTrfase_TM_dom"/>
</dbReference>
<keyword evidence="7" id="KW-0443">Lipid metabolism</keyword>
<comment type="subcellular location">
    <subcellularLocation>
        <location evidence="1">Membrane</location>
        <topology evidence="1">Multi-pass membrane protein</topology>
    </subcellularLocation>
</comment>
<keyword evidence="3" id="KW-0444">Lipid biosynthesis</keyword>
<evidence type="ECO:0000256" key="8">
    <source>
        <dbReference type="ARBA" id="ARBA00023136"/>
    </source>
</evidence>
<name>A0A3P3VTW0_9MICO</name>
<keyword evidence="4 11" id="KW-0808">Transferase</keyword>
<protein>
    <submittedName>
        <fullName evidence="13">CDP-alcohol phosphatidyltransferase family protein</fullName>
    </submittedName>
</protein>
<proteinExistence type="inferred from homology"/>
<evidence type="ECO:0000256" key="11">
    <source>
        <dbReference type="RuleBase" id="RU003750"/>
    </source>
</evidence>
<feature type="transmembrane region" description="Helical" evidence="12">
    <location>
        <begin position="79"/>
        <end position="98"/>
    </location>
</feature>
<evidence type="ECO:0000256" key="3">
    <source>
        <dbReference type="ARBA" id="ARBA00022516"/>
    </source>
</evidence>
<dbReference type="Gene3D" id="1.20.120.1760">
    <property type="match status" value="1"/>
</dbReference>